<dbReference type="EMBL" id="JABTTQ020003030">
    <property type="protein sequence ID" value="KAK6120706.1"/>
    <property type="molecule type" value="Genomic_DNA"/>
</dbReference>
<evidence type="ECO:0000256" key="2">
    <source>
        <dbReference type="SAM" id="SignalP"/>
    </source>
</evidence>
<reference evidence="3 4" key="1">
    <citation type="journal article" date="2021" name="Comput. Struct. Biotechnol. J.">
        <title>De novo genome assembly of the potent medicinal plant Rehmannia glutinosa using nanopore technology.</title>
        <authorList>
            <person name="Ma L."/>
            <person name="Dong C."/>
            <person name="Song C."/>
            <person name="Wang X."/>
            <person name="Zheng X."/>
            <person name="Niu Y."/>
            <person name="Chen S."/>
            <person name="Feng W."/>
        </authorList>
    </citation>
    <scope>NUCLEOTIDE SEQUENCE [LARGE SCALE GENOMIC DNA]</scope>
    <source>
        <strain evidence="3">DH-2019</strain>
    </source>
</reference>
<feature type="compositionally biased region" description="Low complexity" evidence="1">
    <location>
        <begin position="276"/>
        <end position="286"/>
    </location>
</feature>
<feature type="compositionally biased region" description="Low complexity" evidence="1">
    <location>
        <begin position="94"/>
        <end position="104"/>
    </location>
</feature>
<name>A0ABR0UEK1_REHGL</name>
<sequence>MVTSTTQLSCFFLIVLSTCCQTEARESKFFSKYVHLSTNTNNNYVTLPLSSPSPAPTPITSQISSVPASAPPGADHGYAPAPTVAPQAAYHGYAPAPTTAPQAADHGHPPAPTPAPLVADHGYGPTPLESEIPYYGLYAKETNEKSTTVVDHKEAEEFSDEESSNNVDNAFWASNNQKGYNTNGYDSNHEDEPQGMSDTRLVDSGKYYYDVENEKYSSSKHDFVGENNNEEGYYYGNYNYRQKSKYEFDSMEEYERQEGYPDQAAARRRLCRRRGSTCSPSPSSAARARRLAFEAPTRRSPLAVSVID</sequence>
<comment type="caution">
    <text evidence="3">The sequence shown here is derived from an EMBL/GenBank/DDBJ whole genome shotgun (WGS) entry which is preliminary data.</text>
</comment>
<keyword evidence="4" id="KW-1185">Reference proteome</keyword>
<dbReference type="PANTHER" id="PTHR35274:SF5">
    <property type="entry name" value="PROTEIN E6-LIKE"/>
    <property type="match status" value="1"/>
</dbReference>
<gene>
    <name evidence="3" type="ORF">DH2020_045550</name>
</gene>
<feature type="signal peptide" evidence="2">
    <location>
        <begin position="1"/>
        <end position="24"/>
    </location>
</feature>
<feature type="chain" id="PRO_5045515124" evidence="2">
    <location>
        <begin position="25"/>
        <end position="308"/>
    </location>
</feature>
<proteinExistence type="predicted"/>
<dbReference type="PANTHER" id="PTHR35274">
    <property type="entry name" value="E6-LIKE PROTEIN"/>
    <property type="match status" value="1"/>
</dbReference>
<dbReference type="InterPro" id="IPR040290">
    <property type="entry name" value="Prot_E6-like"/>
</dbReference>
<evidence type="ECO:0000313" key="4">
    <source>
        <dbReference type="Proteomes" id="UP001318860"/>
    </source>
</evidence>
<organism evidence="3 4">
    <name type="scientific">Rehmannia glutinosa</name>
    <name type="common">Chinese foxglove</name>
    <dbReference type="NCBI Taxonomy" id="99300"/>
    <lineage>
        <taxon>Eukaryota</taxon>
        <taxon>Viridiplantae</taxon>
        <taxon>Streptophyta</taxon>
        <taxon>Embryophyta</taxon>
        <taxon>Tracheophyta</taxon>
        <taxon>Spermatophyta</taxon>
        <taxon>Magnoliopsida</taxon>
        <taxon>eudicotyledons</taxon>
        <taxon>Gunneridae</taxon>
        <taxon>Pentapetalae</taxon>
        <taxon>asterids</taxon>
        <taxon>lamiids</taxon>
        <taxon>Lamiales</taxon>
        <taxon>Orobanchaceae</taxon>
        <taxon>Rehmannieae</taxon>
        <taxon>Rehmannia</taxon>
    </lineage>
</organism>
<protein>
    <submittedName>
        <fullName evidence="3">Uncharacterized protein</fullName>
    </submittedName>
</protein>
<accession>A0ABR0UEK1</accession>
<keyword evidence="2" id="KW-0732">Signal</keyword>
<feature type="compositionally biased region" description="Polar residues" evidence="1">
    <location>
        <begin position="164"/>
        <end position="186"/>
    </location>
</feature>
<feature type="region of interest" description="Disordered" evidence="1">
    <location>
        <begin position="52"/>
        <end position="125"/>
    </location>
</feature>
<evidence type="ECO:0000256" key="1">
    <source>
        <dbReference type="SAM" id="MobiDB-lite"/>
    </source>
</evidence>
<dbReference type="Proteomes" id="UP001318860">
    <property type="component" value="Unassembled WGS sequence"/>
</dbReference>
<feature type="region of interest" description="Disordered" evidence="1">
    <location>
        <begin position="156"/>
        <end position="200"/>
    </location>
</feature>
<evidence type="ECO:0000313" key="3">
    <source>
        <dbReference type="EMBL" id="KAK6120706.1"/>
    </source>
</evidence>
<feature type="region of interest" description="Disordered" evidence="1">
    <location>
        <begin position="273"/>
        <end position="292"/>
    </location>
</feature>